<evidence type="ECO:0000313" key="3">
    <source>
        <dbReference type="Proteomes" id="UP000075714"/>
    </source>
</evidence>
<comment type="caution">
    <text evidence="2">The sequence shown here is derived from an EMBL/GenBank/DDBJ whole genome shotgun (WGS) entry which is preliminary data.</text>
</comment>
<sequence>MGACGLRAVVTDLGLVLDALHNSSGGGGGGGGRDGCGGGESCGGDTGAGGCCSGPSGASGGGLAPAVLERLAWRAECLLRFCLARRLPGTAAEVRRFLTDVVGRPADAAAVTAPAAAAPPAHPALRGSNPHCGARGPEPQPEPQPELHGRRRRHRCRRQRLLGQAGRTGRRTRGAAQREGPSPVPGRAGGRTLPAALAALSLAPEVQGGWRQHGARGADGLQSSGRSSECGTAGWDARGSGCASSTALSSSSDGEGDAARPSADPWVSYLDSCIPAPEFGC</sequence>
<feature type="region of interest" description="Disordered" evidence="1">
    <location>
        <begin position="210"/>
        <end position="264"/>
    </location>
</feature>
<reference evidence="3" key="1">
    <citation type="journal article" date="2016" name="Nat. Commun.">
        <title>The Gonium pectorale genome demonstrates co-option of cell cycle regulation during the evolution of multicellularity.</title>
        <authorList>
            <person name="Hanschen E.R."/>
            <person name="Marriage T.N."/>
            <person name="Ferris P.J."/>
            <person name="Hamaji T."/>
            <person name="Toyoda A."/>
            <person name="Fujiyama A."/>
            <person name="Neme R."/>
            <person name="Noguchi H."/>
            <person name="Minakuchi Y."/>
            <person name="Suzuki M."/>
            <person name="Kawai-Toyooka H."/>
            <person name="Smith D.R."/>
            <person name="Sparks H."/>
            <person name="Anderson J."/>
            <person name="Bakaric R."/>
            <person name="Luria V."/>
            <person name="Karger A."/>
            <person name="Kirschner M.W."/>
            <person name="Durand P.M."/>
            <person name="Michod R.E."/>
            <person name="Nozaki H."/>
            <person name="Olson B.J."/>
        </authorList>
    </citation>
    <scope>NUCLEOTIDE SEQUENCE [LARGE SCALE GENOMIC DNA]</scope>
    <source>
        <strain evidence="3">NIES-2863</strain>
    </source>
</reference>
<feature type="compositionally biased region" description="Low complexity" evidence="1">
    <location>
        <begin position="239"/>
        <end position="253"/>
    </location>
</feature>
<dbReference type="EMBL" id="LSYV01000035">
    <property type="protein sequence ID" value="KXZ47653.1"/>
    <property type="molecule type" value="Genomic_DNA"/>
</dbReference>
<organism evidence="2 3">
    <name type="scientific">Gonium pectorale</name>
    <name type="common">Green alga</name>
    <dbReference type="NCBI Taxonomy" id="33097"/>
    <lineage>
        <taxon>Eukaryota</taxon>
        <taxon>Viridiplantae</taxon>
        <taxon>Chlorophyta</taxon>
        <taxon>core chlorophytes</taxon>
        <taxon>Chlorophyceae</taxon>
        <taxon>CS clade</taxon>
        <taxon>Chlamydomonadales</taxon>
        <taxon>Volvocaceae</taxon>
        <taxon>Gonium</taxon>
    </lineage>
</organism>
<feature type="compositionally biased region" description="Basic residues" evidence="1">
    <location>
        <begin position="149"/>
        <end position="160"/>
    </location>
</feature>
<gene>
    <name evidence="2" type="ORF">GPECTOR_34g812</name>
</gene>
<evidence type="ECO:0000313" key="2">
    <source>
        <dbReference type="EMBL" id="KXZ47653.1"/>
    </source>
</evidence>
<protein>
    <submittedName>
        <fullName evidence="2">Uncharacterized protein</fullName>
    </submittedName>
</protein>
<evidence type="ECO:0000256" key="1">
    <source>
        <dbReference type="SAM" id="MobiDB-lite"/>
    </source>
</evidence>
<accession>A0A150GCZ7</accession>
<name>A0A150GCZ7_GONPE</name>
<proteinExistence type="predicted"/>
<keyword evidence="3" id="KW-1185">Reference proteome</keyword>
<dbReference type="Proteomes" id="UP000075714">
    <property type="component" value="Unassembled WGS sequence"/>
</dbReference>
<feature type="compositionally biased region" description="Polar residues" evidence="1">
    <location>
        <begin position="221"/>
        <end position="230"/>
    </location>
</feature>
<feature type="region of interest" description="Disordered" evidence="1">
    <location>
        <begin position="113"/>
        <end position="191"/>
    </location>
</feature>
<dbReference type="AlphaFoldDB" id="A0A150GCZ7"/>